<reference evidence="2 3" key="1">
    <citation type="journal article" date="2012" name="PLoS Pathog.">
        <title>Diverse lifestyles and strategies of plant pathogenesis encoded in the genomes of eighteen Dothideomycetes fungi.</title>
        <authorList>
            <person name="Ohm R.A."/>
            <person name="Feau N."/>
            <person name="Henrissat B."/>
            <person name="Schoch C.L."/>
            <person name="Horwitz B.A."/>
            <person name="Barry K.W."/>
            <person name="Condon B.J."/>
            <person name="Copeland A.C."/>
            <person name="Dhillon B."/>
            <person name="Glaser F."/>
            <person name="Hesse C.N."/>
            <person name="Kosti I."/>
            <person name="LaButti K."/>
            <person name="Lindquist E.A."/>
            <person name="Lucas S."/>
            <person name="Salamov A.A."/>
            <person name="Bradshaw R.E."/>
            <person name="Ciuffetti L."/>
            <person name="Hamelin R.C."/>
            <person name="Kema G.H.J."/>
            <person name="Lawrence C."/>
            <person name="Scott J.A."/>
            <person name="Spatafora J.W."/>
            <person name="Turgeon B.G."/>
            <person name="de Wit P.J.G.M."/>
            <person name="Zhong S."/>
            <person name="Goodwin S.B."/>
            <person name="Grigoriev I.V."/>
        </authorList>
    </citation>
    <scope>NUCLEOTIDE SEQUENCE [LARGE SCALE GENOMIC DNA]</scope>
    <source>
        <strain evidence="2 3">SO2202</strain>
    </source>
</reference>
<name>M3AYR7_SPHMS</name>
<organism evidence="2 3">
    <name type="scientific">Sphaerulina musiva (strain SO2202)</name>
    <name type="common">Poplar stem canker fungus</name>
    <name type="synonym">Septoria musiva</name>
    <dbReference type="NCBI Taxonomy" id="692275"/>
    <lineage>
        <taxon>Eukaryota</taxon>
        <taxon>Fungi</taxon>
        <taxon>Dikarya</taxon>
        <taxon>Ascomycota</taxon>
        <taxon>Pezizomycotina</taxon>
        <taxon>Dothideomycetes</taxon>
        <taxon>Dothideomycetidae</taxon>
        <taxon>Mycosphaerellales</taxon>
        <taxon>Mycosphaerellaceae</taxon>
        <taxon>Sphaerulina</taxon>
    </lineage>
</organism>
<accession>M3AYR7</accession>
<dbReference type="EMBL" id="KB456264">
    <property type="protein sequence ID" value="EMF12697.1"/>
    <property type="molecule type" value="Genomic_DNA"/>
</dbReference>
<dbReference type="InterPro" id="IPR019587">
    <property type="entry name" value="Polyketide_cyclase/dehydratase"/>
</dbReference>
<keyword evidence="3" id="KW-1185">Reference proteome</keyword>
<dbReference type="InterPro" id="IPR023393">
    <property type="entry name" value="START-like_dom_sf"/>
</dbReference>
<keyword evidence="1" id="KW-0732">Signal</keyword>
<dbReference type="Proteomes" id="UP000016931">
    <property type="component" value="Unassembled WGS sequence"/>
</dbReference>
<dbReference type="HOGENOM" id="CLU_069867_6_0_1"/>
<dbReference type="Pfam" id="PF10604">
    <property type="entry name" value="Polyketide_cyc2"/>
    <property type="match status" value="1"/>
</dbReference>
<evidence type="ECO:0008006" key="4">
    <source>
        <dbReference type="Google" id="ProtNLM"/>
    </source>
</evidence>
<sequence>MTRKLNLLLLVATTIPSPSHAQTYQIEPSQLVNIRCSTNNNNNKLPTPTYGDKHIIFTICVEREIQAPITQVYNTLLDFRLYSDWNSFVIDVQPSSSSSGNVEGEIPRGPAPLGTKVKFITRGLIGSLNTTSEEIVTVDQKDIFSSSSSAEGTSSEGTASRHAINAWRYDGVGQRAEHPNVLTDLGERGTRYVSFESYYGLLAPVTEVLKGKLKSAFEAQADDLKRFVEGGR</sequence>
<gene>
    <name evidence="2" type="ORF">SEPMUDRAFT_66005</name>
</gene>
<evidence type="ECO:0000313" key="2">
    <source>
        <dbReference type="EMBL" id="EMF12697.1"/>
    </source>
</evidence>
<feature type="signal peptide" evidence="1">
    <location>
        <begin position="1"/>
        <end position="21"/>
    </location>
</feature>
<dbReference type="eggNOG" id="ENOG502SA1B">
    <property type="taxonomic scope" value="Eukaryota"/>
</dbReference>
<dbReference type="RefSeq" id="XP_016760818.1">
    <property type="nucleotide sequence ID" value="XM_016909737.1"/>
</dbReference>
<proteinExistence type="predicted"/>
<dbReference type="OrthoDB" id="509124at2759"/>
<feature type="chain" id="PRO_5004031922" description="Coenzyme Q-binding protein COQ10 START domain-containing protein" evidence="1">
    <location>
        <begin position="22"/>
        <end position="232"/>
    </location>
</feature>
<evidence type="ECO:0000256" key="1">
    <source>
        <dbReference type="SAM" id="SignalP"/>
    </source>
</evidence>
<protein>
    <recommendedName>
        <fullName evidence="4">Coenzyme Q-binding protein COQ10 START domain-containing protein</fullName>
    </recommendedName>
</protein>
<dbReference type="OMA" id="TRYTHWQ"/>
<dbReference type="GeneID" id="27906874"/>
<dbReference type="Gene3D" id="3.30.530.20">
    <property type="match status" value="1"/>
</dbReference>
<dbReference type="AlphaFoldDB" id="M3AYR7"/>
<dbReference type="CDD" id="cd07822">
    <property type="entry name" value="SRPBCC_4"/>
    <property type="match status" value="1"/>
</dbReference>
<dbReference type="SUPFAM" id="SSF55961">
    <property type="entry name" value="Bet v1-like"/>
    <property type="match status" value="1"/>
</dbReference>
<evidence type="ECO:0000313" key="3">
    <source>
        <dbReference type="Proteomes" id="UP000016931"/>
    </source>
</evidence>